<reference evidence="4 5" key="1">
    <citation type="journal article" date="2013" name="Curr. Biol.">
        <title>The Genome of the Foraminiferan Reticulomyxa filosa.</title>
        <authorList>
            <person name="Glockner G."/>
            <person name="Hulsmann N."/>
            <person name="Schleicher M."/>
            <person name="Noegel A.A."/>
            <person name="Eichinger L."/>
            <person name="Gallinger C."/>
            <person name="Pawlowski J."/>
            <person name="Sierra R."/>
            <person name="Euteneuer U."/>
            <person name="Pillet L."/>
            <person name="Moustafa A."/>
            <person name="Platzer M."/>
            <person name="Groth M."/>
            <person name="Szafranski K."/>
            <person name="Schliwa M."/>
        </authorList>
    </citation>
    <scope>NUCLEOTIDE SEQUENCE [LARGE SCALE GENOMIC DNA]</scope>
</reference>
<feature type="compositionally biased region" description="Acidic residues" evidence="2">
    <location>
        <begin position="179"/>
        <end position="190"/>
    </location>
</feature>
<feature type="region of interest" description="Disordered" evidence="2">
    <location>
        <begin position="277"/>
        <end position="296"/>
    </location>
</feature>
<dbReference type="AlphaFoldDB" id="X6N5M4"/>
<feature type="compositionally biased region" description="Basic and acidic residues" evidence="2">
    <location>
        <begin position="277"/>
        <end position="292"/>
    </location>
</feature>
<proteinExistence type="predicted"/>
<protein>
    <submittedName>
        <fullName evidence="4">Uncharacterized protein</fullName>
    </submittedName>
</protein>
<comment type="caution">
    <text evidence="4">The sequence shown here is derived from an EMBL/GenBank/DDBJ whole genome shotgun (WGS) entry which is preliminary data.</text>
</comment>
<evidence type="ECO:0000313" key="5">
    <source>
        <dbReference type="Proteomes" id="UP000023152"/>
    </source>
</evidence>
<evidence type="ECO:0000256" key="2">
    <source>
        <dbReference type="SAM" id="MobiDB-lite"/>
    </source>
</evidence>
<name>X6N5M4_RETFI</name>
<dbReference type="EMBL" id="ASPP01012428">
    <property type="protein sequence ID" value="ETO20612.1"/>
    <property type="molecule type" value="Genomic_DNA"/>
</dbReference>
<keyword evidence="3" id="KW-0472">Membrane</keyword>
<feature type="region of interest" description="Disordered" evidence="2">
    <location>
        <begin position="179"/>
        <end position="207"/>
    </location>
</feature>
<accession>X6N5M4</accession>
<keyword evidence="3" id="KW-1133">Transmembrane helix</keyword>
<feature type="transmembrane region" description="Helical" evidence="3">
    <location>
        <begin position="304"/>
        <end position="325"/>
    </location>
</feature>
<evidence type="ECO:0000256" key="1">
    <source>
        <dbReference type="SAM" id="Coils"/>
    </source>
</evidence>
<evidence type="ECO:0000313" key="4">
    <source>
        <dbReference type="EMBL" id="ETO20612.1"/>
    </source>
</evidence>
<feature type="compositionally biased region" description="Basic and acidic residues" evidence="2">
    <location>
        <begin position="419"/>
        <end position="432"/>
    </location>
</feature>
<keyword evidence="1" id="KW-0175">Coiled coil</keyword>
<keyword evidence="5" id="KW-1185">Reference proteome</keyword>
<dbReference type="Proteomes" id="UP000023152">
    <property type="component" value="Unassembled WGS sequence"/>
</dbReference>
<feature type="region of interest" description="Disordered" evidence="2">
    <location>
        <begin position="334"/>
        <end position="441"/>
    </location>
</feature>
<keyword evidence="3" id="KW-0812">Transmembrane</keyword>
<feature type="coiled-coil region" evidence="1">
    <location>
        <begin position="7"/>
        <end position="80"/>
    </location>
</feature>
<feature type="compositionally biased region" description="Polar residues" evidence="2">
    <location>
        <begin position="355"/>
        <end position="373"/>
    </location>
</feature>
<evidence type="ECO:0000256" key="3">
    <source>
        <dbReference type="SAM" id="Phobius"/>
    </source>
</evidence>
<feature type="compositionally biased region" description="Basic and acidic residues" evidence="2">
    <location>
        <begin position="191"/>
        <end position="207"/>
    </location>
</feature>
<sequence>MRERNQLYEKLDQMSRIQSDYENLQEEYDNYQQMFEEKTEEYQEAAKAITNEVIVLAAQNSRLEQRIEELQTELGQRIHEIELLSQANVIQTRQLRLNTVADQVVILSFFFFCFSKKKKKKKRNSRIQWKKKTHTHTLPFFMFLPPDLNELTGLTQASTDHSYVLAQLDYEIGNEAEEEITSEPALEEQEEGHKKNEKETGDKVKKMSEKDKEEFVADVIKEYLHLSASSVKIKYPLVTTISNEALIEQTKHLPFYQYHDFMVRIMEKEIKRMEDEKRKKKEEELRQHRKSIESTPKLTSRRSILGNFFGLLFAIVFFLFCLFGAKDDIKEESGKEGLKGELNGNSQCETKDGADSSQSSIEKARTSKSSGNLISPMLAPTLREHSAPAANHTQKQTKSKPDTTDSTVEALKAPSSQSSEEKNLDDATKESQKTIVNPNQDNIEEILDGILDNILDDDPRDVLSPVAESSVQ</sequence>
<organism evidence="4 5">
    <name type="scientific">Reticulomyxa filosa</name>
    <dbReference type="NCBI Taxonomy" id="46433"/>
    <lineage>
        <taxon>Eukaryota</taxon>
        <taxon>Sar</taxon>
        <taxon>Rhizaria</taxon>
        <taxon>Retaria</taxon>
        <taxon>Foraminifera</taxon>
        <taxon>Monothalamids</taxon>
        <taxon>Reticulomyxidae</taxon>
        <taxon>Reticulomyxa</taxon>
    </lineage>
</organism>
<gene>
    <name evidence="4" type="ORF">RFI_16606</name>
</gene>